<accession>A0ABD6BXB1</accession>
<keyword evidence="7" id="KW-0560">Oxidoreductase</keyword>
<name>A0ABD6BXB1_9EURY</name>
<dbReference type="InterPro" id="IPR002563">
    <property type="entry name" value="Flavin_Rdtase-like_dom"/>
</dbReference>
<evidence type="ECO:0000256" key="2">
    <source>
        <dbReference type="ARBA" id="ARBA00022630"/>
    </source>
</evidence>
<evidence type="ECO:0000256" key="1">
    <source>
        <dbReference type="ARBA" id="ARBA00001917"/>
    </source>
</evidence>
<comment type="cofactor">
    <cofactor evidence="1">
        <name>FMN</name>
        <dbReference type="ChEBI" id="CHEBI:58210"/>
    </cofactor>
</comment>
<proteinExistence type="inferred from homology"/>
<keyword evidence="8" id="KW-1185">Reference proteome</keyword>
<evidence type="ECO:0000256" key="5">
    <source>
        <dbReference type="SAM" id="MobiDB-lite"/>
    </source>
</evidence>
<reference evidence="7 8" key="1">
    <citation type="journal article" date="2019" name="Int. J. Syst. Evol. Microbiol.">
        <title>The Global Catalogue of Microorganisms (GCM) 10K type strain sequencing project: providing services to taxonomists for standard genome sequencing and annotation.</title>
        <authorList>
            <consortium name="The Broad Institute Genomics Platform"/>
            <consortium name="The Broad Institute Genome Sequencing Center for Infectious Disease"/>
            <person name="Wu L."/>
            <person name="Ma J."/>
        </authorList>
    </citation>
    <scope>NUCLEOTIDE SEQUENCE [LARGE SCALE GENOMIC DNA]</scope>
    <source>
        <strain evidence="7 8">CGMCC 1.12689</strain>
    </source>
</reference>
<comment type="similarity">
    <text evidence="4">Belongs to the flavoredoxin family.</text>
</comment>
<dbReference type="EC" id="1.5.1.-" evidence="7"/>
<dbReference type="PANTHER" id="PTHR33798:SF5">
    <property type="entry name" value="FLAVIN REDUCTASE LIKE DOMAIN-CONTAINING PROTEIN"/>
    <property type="match status" value="1"/>
</dbReference>
<organism evidence="7 8">
    <name type="scientific">Halorubrum laminariae</name>
    <dbReference type="NCBI Taxonomy" id="1433523"/>
    <lineage>
        <taxon>Archaea</taxon>
        <taxon>Methanobacteriati</taxon>
        <taxon>Methanobacteriota</taxon>
        <taxon>Stenosarchaea group</taxon>
        <taxon>Halobacteria</taxon>
        <taxon>Halobacteriales</taxon>
        <taxon>Haloferacaceae</taxon>
        <taxon>Halorubrum</taxon>
    </lineage>
</organism>
<dbReference type="PANTHER" id="PTHR33798">
    <property type="entry name" value="FLAVOPROTEIN OXYGENASE"/>
    <property type="match status" value="1"/>
</dbReference>
<dbReference type="SUPFAM" id="SSF50475">
    <property type="entry name" value="FMN-binding split barrel"/>
    <property type="match status" value="1"/>
</dbReference>
<evidence type="ECO:0000256" key="4">
    <source>
        <dbReference type="ARBA" id="ARBA00038054"/>
    </source>
</evidence>
<comment type="caution">
    <text evidence="7">The sequence shown here is derived from an EMBL/GenBank/DDBJ whole genome shotgun (WGS) entry which is preliminary data.</text>
</comment>
<dbReference type="GO" id="GO:0016491">
    <property type="term" value="F:oxidoreductase activity"/>
    <property type="evidence" value="ECO:0007669"/>
    <property type="project" value="UniProtKB-KW"/>
</dbReference>
<feature type="compositionally biased region" description="Basic and acidic residues" evidence="5">
    <location>
        <begin position="11"/>
        <end position="27"/>
    </location>
</feature>
<dbReference type="Gene3D" id="2.30.110.10">
    <property type="entry name" value="Electron Transport, Fmn-binding Protein, Chain A"/>
    <property type="match status" value="1"/>
</dbReference>
<evidence type="ECO:0000313" key="7">
    <source>
        <dbReference type="EMBL" id="MFD1569190.1"/>
    </source>
</evidence>
<keyword evidence="3" id="KW-0288">FMN</keyword>
<dbReference type="Pfam" id="PF01613">
    <property type="entry name" value="Flavin_Reduct"/>
    <property type="match status" value="1"/>
</dbReference>
<dbReference type="AlphaFoldDB" id="A0ABD6BXB1"/>
<evidence type="ECO:0000259" key="6">
    <source>
        <dbReference type="SMART" id="SM00903"/>
    </source>
</evidence>
<evidence type="ECO:0000313" key="8">
    <source>
        <dbReference type="Proteomes" id="UP001597185"/>
    </source>
</evidence>
<dbReference type="Proteomes" id="UP001597185">
    <property type="component" value="Unassembled WGS sequence"/>
</dbReference>
<dbReference type="EMBL" id="JBHUDB010000001">
    <property type="protein sequence ID" value="MFD1569190.1"/>
    <property type="molecule type" value="Genomic_DNA"/>
</dbReference>
<evidence type="ECO:0000256" key="3">
    <source>
        <dbReference type="ARBA" id="ARBA00022643"/>
    </source>
</evidence>
<keyword evidence="2" id="KW-0285">Flavoprotein</keyword>
<gene>
    <name evidence="7" type="ORF">ACFR9T_01055</name>
</gene>
<feature type="region of interest" description="Disordered" evidence="5">
    <location>
        <begin position="1"/>
        <end position="36"/>
    </location>
</feature>
<dbReference type="SMART" id="SM00903">
    <property type="entry name" value="Flavin_Reduct"/>
    <property type="match status" value="1"/>
</dbReference>
<dbReference type="InterPro" id="IPR012349">
    <property type="entry name" value="Split_barrel_FMN-bd"/>
</dbReference>
<feature type="domain" description="Flavin reductase like" evidence="6">
    <location>
        <begin position="41"/>
        <end position="190"/>
    </location>
</feature>
<dbReference type="RefSeq" id="WP_256417035.1">
    <property type="nucleotide sequence ID" value="NZ_JANHDL010000002.1"/>
</dbReference>
<protein>
    <submittedName>
        <fullName evidence="7">Flavin reductase family protein</fullName>
        <ecNumber evidence="7">1.5.1.-</ecNumber>
    </submittedName>
</protein>
<sequence>MADEESGPSRSDTHRTDTPRSDSHRSGGPDAFGSPYRLLSTAVTPRPIAWVSSRGSAGENLAPYSFFNVVAIDPPVVGFSPVATAANPKDTLANALETEAFVVNIVTRDLVETMNASSATLAAGESEFDHVGIERAEATRVDAPRVADAAVGLECELYDSIEVGTSTLVLGEVVYAHAAESVLTDGKIDIDRLDTVGRLAGEWYASTDDRFEIERPP</sequence>